<proteinExistence type="predicted"/>
<dbReference type="PROSITE" id="PS50844">
    <property type="entry name" value="AFP_LIKE"/>
    <property type="match status" value="1"/>
</dbReference>
<dbReference type="SMART" id="SM00858">
    <property type="entry name" value="SAF"/>
    <property type="match status" value="1"/>
</dbReference>
<dbReference type="PANTHER" id="PTHR42966:SF1">
    <property type="entry name" value="SIALIC ACID SYNTHASE"/>
    <property type="match status" value="1"/>
</dbReference>
<protein>
    <recommendedName>
        <fullName evidence="1">AFP-like domain-containing protein</fullName>
    </recommendedName>
</protein>
<dbReference type="Pfam" id="PF08666">
    <property type="entry name" value="SAF"/>
    <property type="match status" value="1"/>
</dbReference>
<dbReference type="SUPFAM" id="SSF51269">
    <property type="entry name" value="AFP III-like domain"/>
    <property type="match status" value="1"/>
</dbReference>
<gene>
    <name evidence="2" type="ORF">A3I24_02660</name>
</gene>
<dbReference type="EMBL" id="MHJL01000030">
    <property type="protein sequence ID" value="OGY67059.1"/>
    <property type="molecule type" value="Genomic_DNA"/>
</dbReference>
<dbReference type="AlphaFoldDB" id="A0A1G1ZRH5"/>
<evidence type="ECO:0000313" key="2">
    <source>
        <dbReference type="EMBL" id="OGY67059.1"/>
    </source>
</evidence>
<dbReference type="GO" id="GO:0016051">
    <property type="term" value="P:carbohydrate biosynthetic process"/>
    <property type="evidence" value="ECO:0007669"/>
    <property type="project" value="InterPro"/>
</dbReference>
<dbReference type="PANTHER" id="PTHR42966">
    <property type="entry name" value="N-ACETYLNEURAMINATE SYNTHASE"/>
    <property type="match status" value="1"/>
</dbReference>
<dbReference type="CDD" id="cd11615">
    <property type="entry name" value="SAF_NeuB_like"/>
    <property type="match status" value="1"/>
</dbReference>
<dbReference type="STRING" id="1798409.A3I24_02660"/>
<feature type="domain" description="AFP-like" evidence="1">
    <location>
        <begin position="314"/>
        <end position="373"/>
    </location>
</feature>
<dbReference type="InterPro" id="IPR051690">
    <property type="entry name" value="PseI-like"/>
</dbReference>
<dbReference type="Gene3D" id="3.90.1210.10">
    <property type="entry name" value="Antifreeze-like/N-acetylneuraminic acid synthase C-terminal domain"/>
    <property type="match status" value="1"/>
</dbReference>
<dbReference type="InterPro" id="IPR036732">
    <property type="entry name" value="AFP_Neu5c_C_sf"/>
</dbReference>
<accession>A0A1G1ZRH5</accession>
<organism evidence="2 3">
    <name type="scientific">Candidatus Harrisonbacteria bacterium RIFCSPLOWO2_02_FULL_41_13b</name>
    <dbReference type="NCBI Taxonomy" id="1798409"/>
    <lineage>
        <taxon>Bacteria</taxon>
        <taxon>Candidatus Harrisoniibacteriota</taxon>
    </lineage>
</organism>
<sequence>MNNAMKIWEKLQKGVFVIAEIGKGFIQTQEEKSVDEYLQNAKKLVDEAVKSGVDAVKFQTHNVEDEQLNINITAPHFSGSDRYSWVTRNTKATPVNDFWKPLKEHCDKKGIIFFSTPMSRGAARLLNEVGVDLWKIGSGDILDFVTLDYIRNTGKPIIISSGMSTLEEVEKSVKFLLEKNKKVALLHCVSKYPCPPEDLHLGTIQFFKEKFSIPIGFSDHSVGDPTPDLVAVAAGATILEKHFSLSRDLWGSDHKVSMTPLELKELVAGVRELEQSSEKRQEILAGDFAKKALKDKTKVLLDDEAKFRPVFRKSLMAGRDILAGTLVTADMVYAMRPQMYAGGLPSEHYELVIGKKIKKDLKKYDPIDNSVLA</sequence>
<dbReference type="InterPro" id="IPR057736">
    <property type="entry name" value="SAF_PseI/NeuA/NeuB"/>
</dbReference>
<dbReference type="InterPro" id="IPR013132">
    <property type="entry name" value="PseI/NeuA/B-like_N"/>
</dbReference>
<dbReference type="InterPro" id="IPR013785">
    <property type="entry name" value="Aldolase_TIM"/>
</dbReference>
<dbReference type="SUPFAM" id="SSF51569">
    <property type="entry name" value="Aldolase"/>
    <property type="match status" value="1"/>
</dbReference>
<dbReference type="InterPro" id="IPR013974">
    <property type="entry name" value="SAF"/>
</dbReference>
<evidence type="ECO:0000259" key="1">
    <source>
        <dbReference type="PROSITE" id="PS50844"/>
    </source>
</evidence>
<dbReference type="Gene3D" id="3.20.20.70">
    <property type="entry name" value="Aldolase class I"/>
    <property type="match status" value="1"/>
</dbReference>
<comment type="caution">
    <text evidence="2">The sequence shown here is derived from an EMBL/GenBank/DDBJ whole genome shotgun (WGS) entry which is preliminary data.</text>
</comment>
<dbReference type="GO" id="GO:0047444">
    <property type="term" value="F:N-acylneuraminate-9-phosphate synthase activity"/>
    <property type="evidence" value="ECO:0007669"/>
    <property type="project" value="TreeGrafter"/>
</dbReference>
<name>A0A1G1ZRH5_9BACT</name>
<dbReference type="InterPro" id="IPR006190">
    <property type="entry name" value="SAF_AFP_Neu5Ac"/>
</dbReference>
<evidence type="ECO:0000313" key="3">
    <source>
        <dbReference type="Proteomes" id="UP000177690"/>
    </source>
</evidence>
<reference evidence="2 3" key="1">
    <citation type="journal article" date="2016" name="Nat. Commun.">
        <title>Thousands of microbial genomes shed light on interconnected biogeochemical processes in an aquifer system.</title>
        <authorList>
            <person name="Anantharaman K."/>
            <person name="Brown C.T."/>
            <person name="Hug L.A."/>
            <person name="Sharon I."/>
            <person name="Castelle C.J."/>
            <person name="Probst A.J."/>
            <person name="Thomas B.C."/>
            <person name="Singh A."/>
            <person name="Wilkins M.J."/>
            <person name="Karaoz U."/>
            <person name="Brodie E.L."/>
            <person name="Williams K.H."/>
            <person name="Hubbard S.S."/>
            <person name="Banfield J.F."/>
        </authorList>
    </citation>
    <scope>NUCLEOTIDE SEQUENCE [LARGE SCALE GENOMIC DNA]</scope>
</reference>
<dbReference type="Pfam" id="PF03102">
    <property type="entry name" value="NeuB"/>
    <property type="match status" value="1"/>
</dbReference>
<dbReference type="Proteomes" id="UP000177690">
    <property type="component" value="Unassembled WGS sequence"/>
</dbReference>